<organism evidence="9 10">
    <name type="scientific">Sphingobacterium thalpophilum</name>
    <dbReference type="NCBI Taxonomy" id="259"/>
    <lineage>
        <taxon>Bacteria</taxon>
        <taxon>Pseudomonadati</taxon>
        <taxon>Bacteroidota</taxon>
        <taxon>Sphingobacteriia</taxon>
        <taxon>Sphingobacteriales</taxon>
        <taxon>Sphingobacteriaceae</taxon>
        <taxon>Sphingobacterium</taxon>
    </lineage>
</organism>
<protein>
    <submittedName>
        <fullName evidence="9">ABC transporter permease</fullName>
    </submittedName>
</protein>
<feature type="transmembrane region" description="Helical" evidence="6">
    <location>
        <begin position="278"/>
        <end position="300"/>
    </location>
</feature>
<dbReference type="Proteomes" id="UP001566204">
    <property type="component" value="Unassembled WGS sequence"/>
</dbReference>
<dbReference type="InterPro" id="IPR025857">
    <property type="entry name" value="MacB_PCD"/>
</dbReference>
<feature type="transmembrane region" description="Helical" evidence="6">
    <location>
        <begin position="700"/>
        <end position="728"/>
    </location>
</feature>
<evidence type="ECO:0000313" key="10">
    <source>
        <dbReference type="Proteomes" id="UP001566204"/>
    </source>
</evidence>
<dbReference type="InterPro" id="IPR003838">
    <property type="entry name" value="ABC3_permease_C"/>
</dbReference>
<keyword evidence="4 6" id="KW-1133">Transmembrane helix</keyword>
<comment type="subcellular location">
    <subcellularLocation>
        <location evidence="1">Cell membrane</location>
        <topology evidence="1">Multi-pass membrane protein</topology>
    </subcellularLocation>
</comment>
<evidence type="ECO:0000259" key="7">
    <source>
        <dbReference type="Pfam" id="PF02687"/>
    </source>
</evidence>
<keyword evidence="10" id="KW-1185">Reference proteome</keyword>
<evidence type="ECO:0000256" key="4">
    <source>
        <dbReference type="ARBA" id="ARBA00022989"/>
    </source>
</evidence>
<evidence type="ECO:0000256" key="2">
    <source>
        <dbReference type="ARBA" id="ARBA00022475"/>
    </source>
</evidence>
<evidence type="ECO:0000256" key="6">
    <source>
        <dbReference type="SAM" id="Phobius"/>
    </source>
</evidence>
<keyword evidence="2" id="KW-1003">Cell membrane</keyword>
<feature type="domain" description="ABC3 transporter permease C-terminal" evidence="7">
    <location>
        <begin position="284"/>
        <end position="397"/>
    </location>
</feature>
<feature type="transmembrane region" description="Helical" evidence="6">
    <location>
        <begin position="417"/>
        <end position="439"/>
    </location>
</feature>
<comment type="caution">
    <text evidence="9">The sequence shown here is derived from an EMBL/GenBank/DDBJ whole genome shotgun (WGS) entry which is preliminary data.</text>
</comment>
<dbReference type="PANTHER" id="PTHR30572">
    <property type="entry name" value="MEMBRANE COMPONENT OF TRANSPORTER-RELATED"/>
    <property type="match status" value="1"/>
</dbReference>
<name>A0ABV4HIY2_9SPHI</name>
<feature type="transmembrane region" description="Helical" evidence="6">
    <location>
        <begin position="21"/>
        <end position="41"/>
    </location>
</feature>
<dbReference type="Pfam" id="PF12704">
    <property type="entry name" value="MacB_PCD"/>
    <property type="match status" value="2"/>
</dbReference>
<feature type="domain" description="MacB-like periplasmic core" evidence="8">
    <location>
        <begin position="428"/>
        <end position="604"/>
    </location>
</feature>
<evidence type="ECO:0000259" key="8">
    <source>
        <dbReference type="Pfam" id="PF12704"/>
    </source>
</evidence>
<keyword evidence="3 6" id="KW-0812">Transmembrane</keyword>
<feature type="transmembrane region" description="Helical" evidence="6">
    <location>
        <begin position="748"/>
        <end position="769"/>
    </location>
</feature>
<keyword evidence="5 6" id="KW-0472">Membrane</keyword>
<reference evidence="9 10" key="1">
    <citation type="submission" date="2024-06" db="EMBL/GenBank/DDBJ databases">
        <title>Soil Sphingobacterium thalpophilum.</title>
        <authorList>
            <person name="Yang J."/>
            <person name="Li J."/>
        </authorList>
    </citation>
    <scope>NUCLEOTIDE SEQUENCE [LARGE SCALE GENOMIC DNA]</scope>
    <source>
        <strain evidence="9 10">22g91tb</strain>
    </source>
</reference>
<accession>A0ABV4HIY2</accession>
<dbReference type="Pfam" id="PF02687">
    <property type="entry name" value="FtsX"/>
    <property type="match status" value="2"/>
</dbReference>
<dbReference type="InterPro" id="IPR050250">
    <property type="entry name" value="Macrolide_Exporter_MacB"/>
</dbReference>
<feature type="domain" description="ABC3 transporter permease C-terminal" evidence="7">
    <location>
        <begin position="667"/>
        <end position="777"/>
    </location>
</feature>
<sequence length="788" mass="87867">MITQHFKIAVRNLWKNKGYSLLNIGGLAIGMAAAMLILAWVQNETSFDMFHAKRDRLYMAVTNLKLNSEINTMQITPKPMAPALKSEIPGIANASRYSEMGDVLMTVDSKKLKSFGVFVDSTFLQMFDLPLIQGDPHKALKGPSDIVVTRTLAQRLFGSDDVLGKTIRLDTTKLANITGVMDDIPHNSRFNGATFFMSWTYMEQKGLSDSHWGNNTVTTFVELAAKASLNNVNTKIKDITKRHNNGVSDTETFLLPLKDWHLYTKFEEGKKVGGRIDMIHAFLFIAGFILVIACINFMNLSTARSENRAKEVGVRKVTGAYRSSLIAQILTEAILIASIGGVIALAAVWLCLPAFNNLLGSKVALDFTSPMLWISFAFFILITGILAGSYPAFYLSSFQPVKVLKGTFRRINATYSVRRLLVSIQFTIAISLVICTVIVQKQLEYARNRENGYDRDNLIYLHEEGAIPKNTTLIRKELLSSGVAASVTRLSSPLTESWSSSWGFGWKGKNDNDKIVFDMISADDQFVKTAGLQLLQGRDFDLTQYPTDSLGIILNESAVKAMKFNDPLGQIIQQNGRDWHVIGVIKDFILASPFEKTPPMVIMGAYGWFNVMHIKFNPALSTEDALKRAEAIFKRYNAEYPFEYTFVDEAYAKKFKETRRQGILAAAFTIVTIFVSCLGLFALAAYMAEKRKKEIGVRKVLGASVFSITGLLSMEFTLLVLVSCLVAFPLSYWFTDHFFLQMYSYRTPISWSIFILSGIGTLLLALATVSSQAIRAALANPVKALRDE</sequence>
<evidence type="ECO:0000256" key="3">
    <source>
        <dbReference type="ARBA" id="ARBA00022692"/>
    </source>
</evidence>
<gene>
    <name evidence="9" type="ORF">ABTW24_23095</name>
</gene>
<proteinExistence type="predicted"/>
<evidence type="ECO:0000256" key="1">
    <source>
        <dbReference type="ARBA" id="ARBA00004651"/>
    </source>
</evidence>
<dbReference type="RefSeq" id="WP_370483995.1">
    <property type="nucleotide sequence ID" value="NZ_JBEOQA010000002.1"/>
</dbReference>
<feature type="transmembrane region" description="Helical" evidence="6">
    <location>
        <begin position="663"/>
        <end position="688"/>
    </location>
</feature>
<dbReference type="EMBL" id="JBEOQB010000008">
    <property type="protein sequence ID" value="MEZ0454497.1"/>
    <property type="molecule type" value="Genomic_DNA"/>
</dbReference>
<evidence type="ECO:0000256" key="5">
    <source>
        <dbReference type="ARBA" id="ARBA00023136"/>
    </source>
</evidence>
<dbReference type="PANTHER" id="PTHR30572:SF18">
    <property type="entry name" value="ABC-TYPE MACROLIDE FAMILY EXPORT SYSTEM PERMEASE COMPONENT 2"/>
    <property type="match status" value="1"/>
</dbReference>
<evidence type="ECO:0000313" key="9">
    <source>
        <dbReference type="EMBL" id="MEZ0454497.1"/>
    </source>
</evidence>
<feature type="domain" description="MacB-like periplasmic core" evidence="8">
    <location>
        <begin position="20"/>
        <end position="238"/>
    </location>
</feature>
<feature type="transmembrane region" description="Helical" evidence="6">
    <location>
        <begin position="325"/>
        <end position="350"/>
    </location>
</feature>
<feature type="transmembrane region" description="Helical" evidence="6">
    <location>
        <begin position="370"/>
        <end position="396"/>
    </location>
</feature>